<dbReference type="PANTHER" id="PTHR47901">
    <property type="entry name" value="CASPASE RECRUITMENT DOMAIN-CONTAINING PROTEIN 18"/>
    <property type="match status" value="1"/>
</dbReference>
<name>A0A195FQC7_9HYME</name>
<feature type="domain" description="Caspase family p10" evidence="4">
    <location>
        <begin position="337"/>
        <end position="425"/>
    </location>
</feature>
<dbReference type="GO" id="GO:0097169">
    <property type="term" value="C:AIM2 inflammasome complex"/>
    <property type="evidence" value="ECO:0007669"/>
    <property type="project" value="TreeGrafter"/>
</dbReference>
<dbReference type="CDD" id="cd01671">
    <property type="entry name" value="CARD"/>
    <property type="match status" value="1"/>
</dbReference>
<protein>
    <submittedName>
        <fullName evidence="7">Caspase Nc</fullName>
    </submittedName>
</protein>
<dbReference type="InterPro" id="IPR001309">
    <property type="entry name" value="Pept_C14_p20"/>
</dbReference>
<evidence type="ECO:0000259" key="6">
    <source>
        <dbReference type="PROSITE" id="PS50209"/>
    </source>
</evidence>
<evidence type="ECO:0000313" key="7">
    <source>
        <dbReference type="EMBL" id="KYN42492.1"/>
    </source>
</evidence>
<dbReference type="PROSITE" id="PS50209">
    <property type="entry name" value="CARD"/>
    <property type="match status" value="1"/>
</dbReference>
<comment type="similarity">
    <text evidence="1 3">Belongs to the peptidase C14A family.</text>
</comment>
<dbReference type="GO" id="GO:0004197">
    <property type="term" value="F:cysteine-type endopeptidase activity"/>
    <property type="evidence" value="ECO:0007669"/>
    <property type="project" value="InterPro"/>
</dbReference>
<dbReference type="Proteomes" id="UP000078541">
    <property type="component" value="Unassembled WGS sequence"/>
</dbReference>
<organism evidence="7 8">
    <name type="scientific">Trachymyrmex septentrionalis</name>
    <dbReference type="NCBI Taxonomy" id="34720"/>
    <lineage>
        <taxon>Eukaryota</taxon>
        <taxon>Metazoa</taxon>
        <taxon>Ecdysozoa</taxon>
        <taxon>Arthropoda</taxon>
        <taxon>Hexapoda</taxon>
        <taxon>Insecta</taxon>
        <taxon>Pterygota</taxon>
        <taxon>Neoptera</taxon>
        <taxon>Endopterygota</taxon>
        <taxon>Hymenoptera</taxon>
        <taxon>Apocrita</taxon>
        <taxon>Aculeata</taxon>
        <taxon>Formicoidea</taxon>
        <taxon>Formicidae</taxon>
        <taxon>Myrmicinae</taxon>
        <taxon>Trachymyrmex</taxon>
    </lineage>
</organism>
<gene>
    <name evidence="7" type="ORF">ALC56_03038</name>
</gene>
<dbReference type="PANTHER" id="PTHR47901:SF3">
    <property type="entry name" value="CASPASE-1"/>
    <property type="match status" value="1"/>
</dbReference>
<feature type="active site" evidence="2">
    <location>
        <position position="247"/>
    </location>
</feature>
<dbReference type="STRING" id="34720.A0A195FQC7"/>
<dbReference type="PROSITE" id="PS50207">
    <property type="entry name" value="CASPASE_P10"/>
    <property type="match status" value="1"/>
</dbReference>
<dbReference type="InterPro" id="IPR029030">
    <property type="entry name" value="Caspase-like_dom_sf"/>
</dbReference>
<accession>A0A195FQC7</accession>
<dbReference type="SUPFAM" id="SSF52129">
    <property type="entry name" value="Caspase-like"/>
    <property type="match status" value="1"/>
</dbReference>
<evidence type="ECO:0000256" key="3">
    <source>
        <dbReference type="RuleBase" id="RU003971"/>
    </source>
</evidence>
<dbReference type="Gene3D" id="1.10.533.10">
    <property type="entry name" value="Death Domain, Fas"/>
    <property type="match status" value="1"/>
</dbReference>
<evidence type="ECO:0000259" key="4">
    <source>
        <dbReference type="PROSITE" id="PS50207"/>
    </source>
</evidence>
<feature type="active site" evidence="2">
    <location>
        <position position="304"/>
    </location>
</feature>
<feature type="domain" description="CARD" evidence="6">
    <location>
        <begin position="1"/>
        <end position="92"/>
    </location>
</feature>
<keyword evidence="8" id="KW-1185">Reference proteome</keyword>
<dbReference type="Pfam" id="PF00656">
    <property type="entry name" value="Peptidase_C14"/>
    <property type="match status" value="1"/>
</dbReference>
<dbReference type="SMART" id="SM00115">
    <property type="entry name" value="CASc"/>
    <property type="match status" value="1"/>
</dbReference>
<dbReference type="InterPro" id="IPR015917">
    <property type="entry name" value="Pept_C14A"/>
</dbReference>
<dbReference type="GO" id="GO:0042981">
    <property type="term" value="P:regulation of apoptotic process"/>
    <property type="evidence" value="ECO:0007669"/>
    <property type="project" value="InterPro"/>
</dbReference>
<dbReference type="InterPro" id="IPR011600">
    <property type="entry name" value="Pept_C14_caspase"/>
</dbReference>
<dbReference type="PRINTS" id="PR00376">
    <property type="entry name" value="IL1BCENZYME"/>
</dbReference>
<evidence type="ECO:0000313" key="8">
    <source>
        <dbReference type="Proteomes" id="UP000078541"/>
    </source>
</evidence>
<feature type="domain" description="Caspase family p20" evidence="5">
    <location>
        <begin position="169"/>
        <end position="308"/>
    </location>
</feature>
<dbReference type="PROSITE" id="PS50208">
    <property type="entry name" value="CASPASE_P20"/>
    <property type="match status" value="1"/>
</dbReference>
<dbReference type="SUPFAM" id="SSF47986">
    <property type="entry name" value="DEATH domain"/>
    <property type="match status" value="1"/>
</dbReference>
<evidence type="ECO:0000259" key="5">
    <source>
        <dbReference type="PROSITE" id="PS50208"/>
    </source>
</evidence>
<evidence type="ECO:0000256" key="2">
    <source>
        <dbReference type="PIRSR" id="PIRSR038001-1"/>
    </source>
</evidence>
<dbReference type="InterPro" id="IPR002398">
    <property type="entry name" value="Pept_C14"/>
</dbReference>
<dbReference type="GO" id="GO:0072559">
    <property type="term" value="C:NLRP3 inflammasome complex"/>
    <property type="evidence" value="ECO:0007669"/>
    <property type="project" value="TreeGrafter"/>
</dbReference>
<dbReference type="InterPro" id="IPR002138">
    <property type="entry name" value="Pept_C14_p10"/>
</dbReference>
<reference evidence="7 8" key="1">
    <citation type="submission" date="2016-03" db="EMBL/GenBank/DDBJ databases">
        <title>Trachymyrmex septentrionalis WGS genome.</title>
        <authorList>
            <person name="Nygaard S."/>
            <person name="Hu H."/>
            <person name="Boomsma J."/>
            <person name="Zhang G."/>
        </authorList>
    </citation>
    <scope>NUCLEOTIDE SEQUENCE [LARGE SCALE GENOMIC DNA]</scope>
    <source>
        <strain evidence="7">Tsep2-gDNA-1</strain>
        <tissue evidence="7">Whole body</tissue>
    </source>
</reference>
<dbReference type="InterPro" id="IPR001315">
    <property type="entry name" value="CARD"/>
</dbReference>
<evidence type="ECO:0000256" key="1">
    <source>
        <dbReference type="ARBA" id="ARBA00010134"/>
    </source>
</evidence>
<dbReference type="EMBL" id="KQ981340">
    <property type="protein sequence ID" value="KYN42492.1"/>
    <property type="molecule type" value="Genomic_DNA"/>
</dbReference>
<dbReference type="PIRSF" id="PIRSF038001">
    <property type="entry name" value="Caspase_ICE"/>
    <property type="match status" value="1"/>
</dbReference>
<dbReference type="Pfam" id="PF00619">
    <property type="entry name" value="CARD"/>
    <property type="match status" value="1"/>
</dbReference>
<sequence>MNRKDREQIDHCCESIVSKIDLTKLLPKLLENKVYNRDDVNIPRWSKNLGVQSTVKDVLLTIKTRGPNAFKNLILSLRQSNHEDVADILEKQNNASTSSMAQVSNINSFSFSKISFIQLLSFRQENPLDHHIFSDEFFSEPLIIEVCKATKFLDCEYDLIERYPMRSKPRGLVLIITNIYYELSYEKPRFSAKHDNNNLKKLFEEMGFTVVIHLNLTGQLMKDIIKEFSKRDDLNKVDSCFVIVTSHGMEDEESNTEIQGTDYHIASRQANYEKVLCTEVCDYFTAEACPQLAEKPKIFIFQLCRGKKKQNGVIHSRITTDSCAVKSTNEANIEIPHIQTIRNYSDMLIVQSTLPGYVSYRDSKTGSWFIQILCKMFMKHAHQNHVQDLFNMIDAELKNLRTTNHECQTSSVQSLGFNKHCYLNPGLFMES</sequence>
<dbReference type="AlphaFoldDB" id="A0A195FQC7"/>
<dbReference type="Gene3D" id="3.40.50.1460">
    <property type="match status" value="1"/>
</dbReference>
<dbReference type="InterPro" id="IPR011029">
    <property type="entry name" value="DEATH-like_dom_sf"/>
</dbReference>
<dbReference type="GO" id="GO:0006508">
    <property type="term" value="P:proteolysis"/>
    <property type="evidence" value="ECO:0007669"/>
    <property type="project" value="InterPro"/>
</dbReference>
<dbReference type="GO" id="GO:0072557">
    <property type="term" value="C:IPAF inflammasome complex"/>
    <property type="evidence" value="ECO:0007669"/>
    <property type="project" value="TreeGrafter"/>
</dbReference>
<proteinExistence type="inferred from homology"/>